<proteinExistence type="predicted"/>
<protein>
    <recommendedName>
        <fullName evidence="3">CopG family transcriptional regulator</fullName>
    </recommendedName>
</protein>
<reference evidence="1" key="1">
    <citation type="journal article" date="2023" name="Front. Microbiol.">
        <title>Phylogeography and host specificity of Pasteurellaceae pathogenic to sea-farmed fish in the north-east Atlantic.</title>
        <authorList>
            <person name="Gulla S."/>
            <person name="Colquhoun D.J."/>
            <person name="Olsen A.B."/>
            <person name="Spilsberg B."/>
            <person name="Lagesen K."/>
            <person name="Aakesson C.P."/>
            <person name="Strom S."/>
            <person name="Manji F."/>
            <person name="Birkbeck T.H."/>
            <person name="Nilsen H.K."/>
        </authorList>
    </citation>
    <scope>NUCLEOTIDE SEQUENCE</scope>
    <source>
        <strain evidence="1">VIB1234</strain>
    </source>
</reference>
<name>A0AAW8CJN9_9PAST</name>
<evidence type="ECO:0000313" key="2">
    <source>
        <dbReference type="Proteomes" id="UP001230466"/>
    </source>
</evidence>
<accession>A0AAW8CJN9</accession>
<dbReference type="AlphaFoldDB" id="A0AAW8CJN9"/>
<dbReference type="RefSeq" id="WP_211597254.1">
    <property type="nucleotide sequence ID" value="NZ_JAGRQI010000003.1"/>
</dbReference>
<dbReference type="EMBL" id="JASAYJ010000003">
    <property type="protein sequence ID" value="MDP8186589.1"/>
    <property type="molecule type" value="Genomic_DNA"/>
</dbReference>
<comment type="caution">
    <text evidence="1">The sequence shown here is derived from an EMBL/GenBank/DDBJ whole genome shotgun (WGS) entry which is preliminary data.</text>
</comment>
<evidence type="ECO:0000313" key="1">
    <source>
        <dbReference type="EMBL" id="MDP8186589.1"/>
    </source>
</evidence>
<sequence length="82" mass="9825">MSHVTSIRFDDELKNDIQFLAERYNCKPHKIMVENMKRAVKEEVEKIRFIEEAEQEYLKMKSLENYGLTMDEVRSQLGLKND</sequence>
<dbReference type="Proteomes" id="UP001230466">
    <property type="component" value="Unassembled WGS sequence"/>
</dbReference>
<evidence type="ECO:0008006" key="3">
    <source>
        <dbReference type="Google" id="ProtNLM"/>
    </source>
</evidence>
<gene>
    <name evidence="1" type="ORF">QJU78_02185</name>
</gene>
<organism evidence="1 2">
    <name type="scientific">Pasteurella atlantica</name>
    <dbReference type="NCBI Taxonomy" id="2827233"/>
    <lineage>
        <taxon>Bacteria</taxon>
        <taxon>Pseudomonadati</taxon>
        <taxon>Pseudomonadota</taxon>
        <taxon>Gammaproteobacteria</taxon>
        <taxon>Pasteurellales</taxon>
        <taxon>Pasteurellaceae</taxon>
        <taxon>Pasteurella</taxon>
    </lineage>
</organism>